<dbReference type="Proteomes" id="UP001084197">
    <property type="component" value="Unassembled WGS sequence"/>
</dbReference>
<organism evidence="2 3">
    <name type="scientific">Natronobacillus azotifigens</name>
    <dbReference type="NCBI Taxonomy" id="472978"/>
    <lineage>
        <taxon>Bacteria</taxon>
        <taxon>Bacillati</taxon>
        <taxon>Bacillota</taxon>
        <taxon>Bacilli</taxon>
        <taxon>Bacillales</taxon>
        <taxon>Bacillaceae</taxon>
        <taxon>Natronobacillus</taxon>
    </lineage>
</organism>
<reference evidence="2" key="1">
    <citation type="submission" date="2022-11" db="EMBL/GenBank/DDBJ databases">
        <title>WGS of Natronobacillus azotifigens 24KS-1, an anaerobic diazotrophic haloalkaliphile from soda-rich habitats.</title>
        <authorList>
            <person name="Sorokin D.Y."/>
            <person name="Merkel A.Y."/>
        </authorList>
    </citation>
    <scope>NUCLEOTIDE SEQUENCE</scope>
    <source>
        <strain evidence="2">24KS-1</strain>
    </source>
</reference>
<evidence type="ECO:0000313" key="2">
    <source>
        <dbReference type="EMBL" id="MCZ0703348.1"/>
    </source>
</evidence>
<sequence length="86" mass="9630">MLTLTTMQEKEIISLETGERLGNVLDLEIDVDRGRITDIVIGSKNGFSGFFQKQEELSIPWNNIVTFGQDVILVKGIKTSSEQSKE</sequence>
<feature type="domain" description="PRC-barrel" evidence="1">
    <location>
        <begin position="4"/>
        <end position="78"/>
    </location>
</feature>
<comment type="caution">
    <text evidence="2">The sequence shown here is derived from an EMBL/GenBank/DDBJ whole genome shotgun (WGS) entry which is preliminary data.</text>
</comment>
<dbReference type="NCBIfam" id="TIGR02888">
    <property type="entry name" value="spore_YlmC_YmxH"/>
    <property type="match status" value="1"/>
</dbReference>
<dbReference type="PANTHER" id="PTHR40061">
    <property type="entry name" value="SPORULATION PROTEIN YLMC-RELATED"/>
    <property type="match status" value="1"/>
</dbReference>
<evidence type="ECO:0000259" key="1">
    <source>
        <dbReference type="Pfam" id="PF05239"/>
    </source>
</evidence>
<dbReference type="AlphaFoldDB" id="A0A9J6RDF1"/>
<dbReference type="EMBL" id="JAPRAT010000016">
    <property type="protein sequence ID" value="MCZ0703348.1"/>
    <property type="molecule type" value="Genomic_DNA"/>
</dbReference>
<dbReference type="InterPro" id="IPR027275">
    <property type="entry name" value="PRC-brl_dom"/>
</dbReference>
<gene>
    <name evidence="2" type="ORF">OWO01_08985</name>
</gene>
<keyword evidence="3" id="KW-1185">Reference proteome</keyword>
<accession>A0A9J6RDF1</accession>
<dbReference type="InterPro" id="IPR011033">
    <property type="entry name" value="PRC_barrel-like_sf"/>
</dbReference>
<protein>
    <submittedName>
        <fullName evidence="2">YlmC/YmxH family sporulation protein</fullName>
    </submittedName>
</protein>
<dbReference type="RefSeq" id="WP_268780120.1">
    <property type="nucleotide sequence ID" value="NZ_JAPRAT010000016.1"/>
</dbReference>
<dbReference type="PANTHER" id="PTHR40061:SF1">
    <property type="entry name" value="SPORULATION PROTEIN YLMC-RELATED"/>
    <property type="match status" value="1"/>
</dbReference>
<proteinExistence type="predicted"/>
<evidence type="ECO:0000313" key="3">
    <source>
        <dbReference type="Proteomes" id="UP001084197"/>
    </source>
</evidence>
<dbReference type="SUPFAM" id="SSF50346">
    <property type="entry name" value="PRC-barrel domain"/>
    <property type="match status" value="1"/>
</dbReference>
<name>A0A9J6RDF1_9BACI</name>
<dbReference type="Pfam" id="PF05239">
    <property type="entry name" value="PRC"/>
    <property type="match status" value="1"/>
</dbReference>
<dbReference type="InterPro" id="IPR014238">
    <property type="entry name" value="Spore_YlmC/YmxH"/>
</dbReference>
<dbReference type="Gene3D" id="2.30.30.240">
    <property type="entry name" value="PRC-barrel domain"/>
    <property type="match status" value="1"/>
</dbReference>